<comment type="caution">
    <text evidence="5">The sequence shown here is derived from an EMBL/GenBank/DDBJ whole genome shotgun (WGS) entry which is preliminary data.</text>
</comment>
<evidence type="ECO:0000256" key="1">
    <source>
        <dbReference type="ARBA" id="ARBA00022603"/>
    </source>
</evidence>
<gene>
    <name evidence="5" type="ORF">E2562_036724</name>
</gene>
<dbReference type="PROSITE" id="PS51683">
    <property type="entry name" value="SAM_OMT_II"/>
    <property type="match status" value="1"/>
</dbReference>
<dbReference type="EMBL" id="SPHZ02000005">
    <property type="protein sequence ID" value="KAF0920719.1"/>
    <property type="molecule type" value="Genomic_DNA"/>
</dbReference>
<evidence type="ECO:0000259" key="4">
    <source>
        <dbReference type="Pfam" id="PF00891"/>
    </source>
</evidence>
<sequence length="164" mass="17518">MDDGPKLQTLDCTLDCQAAGVLRHWAEWLKSSKEETAFEMVYGTGLWSVCSHAPELGELFNNAMAADSAFIMDVAIRGAGQVFGKITSLVDVAGGTGMAARVVATAFPHVKCTVLDLPHVIDPVPADCGSAVQFVSGDMMDFSSHKQMLFCLSLSYTIGVTRIV</sequence>
<protein>
    <recommendedName>
        <fullName evidence="4">O-methyltransferase C-terminal domain-containing protein</fullName>
    </recommendedName>
</protein>
<dbReference type="OrthoDB" id="1606438at2759"/>
<feature type="domain" description="O-methyltransferase C-terminal" evidence="4">
    <location>
        <begin position="23"/>
        <end position="141"/>
    </location>
</feature>
<dbReference type="Pfam" id="PF00891">
    <property type="entry name" value="Methyltransf_2"/>
    <property type="match status" value="1"/>
</dbReference>
<dbReference type="PANTHER" id="PTHR11746">
    <property type="entry name" value="O-METHYLTRANSFERASE"/>
    <property type="match status" value="1"/>
</dbReference>
<organism evidence="5 6">
    <name type="scientific">Oryza meyeriana var. granulata</name>
    <dbReference type="NCBI Taxonomy" id="110450"/>
    <lineage>
        <taxon>Eukaryota</taxon>
        <taxon>Viridiplantae</taxon>
        <taxon>Streptophyta</taxon>
        <taxon>Embryophyta</taxon>
        <taxon>Tracheophyta</taxon>
        <taxon>Spermatophyta</taxon>
        <taxon>Magnoliopsida</taxon>
        <taxon>Liliopsida</taxon>
        <taxon>Poales</taxon>
        <taxon>Poaceae</taxon>
        <taxon>BOP clade</taxon>
        <taxon>Oryzoideae</taxon>
        <taxon>Oryzeae</taxon>
        <taxon>Oryzinae</taxon>
        <taxon>Oryza</taxon>
        <taxon>Oryza meyeriana</taxon>
    </lineage>
</organism>
<name>A0A6G1E7H4_9ORYZ</name>
<dbReference type="AlphaFoldDB" id="A0A6G1E7H4"/>
<proteinExistence type="predicted"/>
<dbReference type="GO" id="GO:0008171">
    <property type="term" value="F:O-methyltransferase activity"/>
    <property type="evidence" value="ECO:0007669"/>
    <property type="project" value="InterPro"/>
</dbReference>
<keyword evidence="6" id="KW-1185">Reference proteome</keyword>
<dbReference type="GO" id="GO:0032259">
    <property type="term" value="P:methylation"/>
    <property type="evidence" value="ECO:0007669"/>
    <property type="project" value="UniProtKB-KW"/>
</dbReference>
<reference evidence="5 6" key="1">
    <citation type="submission" date="2019-11" db="EMBL/GenBank/DDBJ databases">
        <title>Whole genome sequence of Oryza granulata.</title>
        <authorList>
            <person name="Li W."/>
        </authorList>
    </citation>
    <scope>NUCLEOTIDE SEQUENCE [LARGE SCALE GENOMIC DNA]</scope>
    <source>
        <strain evidence="6">cv. Menghai</strain>
        <tissue evidence="5">Leaf</tissue>
    </source>
</reference>
<keyword evidence="1" id="KW-0489">Methyltransferase</keyword>
<keyword evidence="3" id="KW-0949">S-adenosyl-L-methionine</keyword>
<dbReference type="InterPro" id="IPR029063">
    <property type="entry name" value="SAM-dependent_MTases_sf"/>
</dbReference>
<dbReference type="Proteomes" id="UP000479710">
    <property type="component" value="Unassembled WGS sequence"/>
</dbReference>
<accession>A0A6G1E7H4</accession>
<evidence type="ECO:0000256" key="3">
    <source>
        <dbReference type="ARBA" id="ARBA00022691"/>
    </source>
</evidence>
<evidence type="ECO:0000256" key="2">
    <source>
        <dbReference type="ARBA" id="ARBA00022679"/>
    </source>
</evidence>
<keyword evidence="2" id="KW-0808">Transferase</keyword>
<dbReference type="InterPro" id="IPR016461">
    <property type="entry name" value="COMT-like"/>
</dbReference>
<dbReference type="Gene3D" id="3.40.50.150">
    <property type="entry name" value="Vaccinia Virus protein VP39"/>
    <property type="match status" value="1"/>
</dbReference>
<evidence type="ECO:0000313" key="6">
    <source>
        <dbReference type="Proteomes" id="UP000479710"/>
    </source>
</evidence>
<dbReference type="InterPro" id="IPR001077">
    <property type="entry name" value="COMT_C"/>
</dbReference>
<dbReference type="SUPFAM" id="SSF53335">
    <property type="entry name" value="S-adenosyl-L-methionine-dependent methyltransferases"/>
    <property type="match status" value="1"/>
</dbReference>
<evidence type="ECO:0000313" key="5">
    <source>
        <dbReference type="EMBL" id="KAF0920719.1"/>
    </source>
</evidence>